<reference evidence="3" key="1">
    <citation type="submission" date="2019-09" db="EMBL/GenBank/DDBJ databases">
        <title>Antimicrobial potential of Antarctic Bacteria.</title>
        <authorList>
            <person name="Benaud N."/>
            <person name="Edwards R.J."/>
            <person name="Ferrari B.C."/>
        </authorList>
    </citation>
    <scope>NUCLEOTIDE SEQUENCE [LARGE SCALE GENOMIC DNA]</scope>
    <source>
        <strain evidence="3">INR9</strain>
    </source>
</reference>
<protein>
    <submittedName>
        <fullName evidence="2">Uncharacterized protein</fullName>
    </submittedName>
</protein>
<organism evidence="2 3">
    <name type="scientific">Leifsonia shinshuensis</name>
    <dbReference type="NCBI Taxonomy" id="150026"/>
    <lineage>
        <taxon>Bacteria</taxon>
        <taxon>Bacillati</taxon>
        <taxon>Actinomycetota</taxon>
        <taxon>Actinomycetes</taxon>
        <taxon>Micrococcales</taxon>
        <taxon>Microbacteriaceae</taxon>
        <taxon>Leifsonia</taxon>
    </lineage>
</organism>
<name>A0A7G6YE99_9MICO</name>
<dbReference type="Proteomes" id="UP000515511">
    <property type="component" value="Chromosome"/>
</dbReference>
<proteinExistence type="predicted"/>
<dbReference type="AlphaFoldDB" id="A0A7G6YE99"/>
<evidence type="ECO:0000313" key="3">
    <source>
        <dbReference type="Proteomes" id="UP000515511"/>
    </source>
</evidence>
<evidence type="ECO:0000256" key="1">
    <source>
        <dbReference type="SAM" id="MobiDB-lite"/>
    </source>
</evidence>
<sequence length="129" mass="14162">MVPTHNSRSAEERQAEAEALHASIMDQVQQLADSGQWRAFLEFARSFHNYRTGRVGVFEPREYSLSGLPVGGVVRPRAASVRADADDGEWAQSEDAGEHRGRDLSGELLGCGQAQLPRLDVECSAQPVR</sequence>
<accession>A0A7G6YE99</accession>
<evidence type="ECO:0000313" key="2">
    <source>
        <dbReference type="EMBL" id="QNE36814.1"/>
    </source>
</evidence>
<gene>
    <name evidence="2" type="ORF">F1C12_17955</name>
</gene>
<dbReference type="KEGG" id="lse:F1C12_17955"/>
<dbReference type="EMBL" id="CP043641">
    <property type="protein sequence ID" value="QNE36814.1"/>
    <property type="molecule type" value="Genomic_DNA"/>
</dbReference>
<feature type="region of interest" description="Disordered" evidence="1">
    <location>
        <begin position="81"/>
        <end position="104"/>
    </location>
</feature>